<proteinExistence type="predicted"/>
<evidence type="ECO:0008006" key="3">
    <source>
        <dbReference type="Google" id="ProtNLM"/>
    </source>
</evidence>
<gene>
    <name evidence="1" type="ORF">B0A54_17648</name>
</gene>
<evidence type="ECO:0000313" key="1">
    <source>
        <dbReference type="EMBL" id="TKA26052.1"/>
    </source>
</evidence>
<protein>
    <recommendedName>
        <fullName evidence="3">Sulfotransferase family protein</fullName>
    </recommendedName>
</protein>
<accession>A0A4U0TVL6</accession>
<organism evidence="1 2">
    <name type="scientific">Friedmanniomyces endolithicus</name>
    <dbReference type="NCBI Taxonomy" id="329885"/>
    <lineage>
        <taxon>Eukaryota</taxon>
        <taxon>Fungi</taxon>
        <taxon>Dikarya</taxon>
        <taxon>Ascomycota</taxon>
        <taxon>Pezizomycotina</taxon>
        <taxon>Dothideomycetes</taxon>
        <taxon>Dothideomycetidae</taxon>
        <taxon>Mycosphaerellales</taxon>
        <taxon>Teratosphaeriaceae</taxon>
        <taxon>Friedmanniomyces</taxon>
    </lineage>
</organism>
<dbReference type="Proteomes" id="UP000310066">
    <property type="component" value="Unassembled WGS sequence"/>
</dbReference>
<dbReference type="OrthoDB" id="408152at2759"/>
<dbReference type="InterPro" id="IPR040632">
    <property type="entry name" value="Sulfotransfer_4"/>
</dbReference>
<comment type="caution">
    <text evidence="1">The sequence shown here is derived from an EMBL/GenBank/DDBJ whole genome shotgun (WGS) entry which is preliminary data.</text>
</comment>
<dbReference type="Gene3D" id="3.40.50.300">
    <property type="entry name" value="P-loop containing nucleotide triphosphate hydrolases"/>
    <property type="match status" value="1"/>
</dbReference>
<dbReference type="AlphaFoldDB" id="A0A4U0TVL6"/>
<dbReference type="Pfam" id="PF17784">
    <property type="entry name" value="Sulfotransfer_4"/>
    <property type="match status" value="1"/>
</dbReference>
<reference evidence="1 2" key="1">
    <citation type="submission" date="2017-03" db="EMBL/GenBank/DDBJ databases">
        <title>Genomes of endolithic fungi from Antarctica.</title>
        <authorList>
            <person name="Coleine C."/>
            <person name="Masonjones S."/>
            <person name="Stajich J.E."/>
        </authorList>
    </citation>
    <scope>NUCLEOTIDE SEQUENCE [LARGE SCALE GENOMIC DNA]</scope>
    <source>
        <strain evidence="1 2">CCFEE 5311</strain>
    </source>
</reference>
<dbReference type="InterPro" id="IPR027417">
    <property type="entry name" value="P-loop_NTPase"/>
</dbReference>
<sequence>MKILVLGAPRTGTTSVGQALSTLGYDVHKGLGHSFTVKNHLPDFTAAIRAKLDGREPPCTKKDYDRFVGCYDAVHGIGAAALGDALLEAYPDAKVILTPRDPDSWVESWNASVIPFHRRSLKWRSVWLASGGVERDFQLFREAAVVCWSNGHPFDPVEQRRFYIGYNQHIRNVVPKEKLLEFRPEQGWRPLCEFLDQPVKTFQTDSGSYEPKKLKVNPMLSRPGRRRPLNLPLLLNLRAEEKEAVAETMMVAASATFKVKATWPEVA</sequence>
<name>A0A4U0TVL6_9PEZI</name>
<evidence type="ECO:0000313" key="2">
    <source>
        <dbReference type="Proteomes" id="UP000310066"/>
    </source>
</evidence>
<dbReference type="PANTHER" id="PTHR36978:SF4">
    <property type="entry name" value="P-LOOP CONTAINING NUCLEOSIDE TRIPHOSPHATE HYDROLASE PROTEIN"/>
    <property type="match status" value="1"/>
</dbReference>
<dbReference type="STRING" id="329885.A0A4U0TVL6"/>
<dbReference type="EMBL" id="NAJP01000145">
    <property type="protein sequence ID" value="TKA26052.1"/>
    <property type="molecule type" value="Genomic_DNA"/>
</dbReference>
<dbReference type="PANTHER" id="PTHR36978">
    <property type="entry name" value="P-LOOP CONTAINING NUCLEOTIDE TRIPHOSPHATE HYDROLASE"/>
    <property type="match status" value="1"/>
</dbReference>
<dbReference type="SUPFAM" id="SSF52540">
    <property type="entry name" value="P-loop containing nucleoside triphosphate hydrolases"/>
    <property type="match status" value="1"/>
</dbReference>